<dbReference type="PROSITE" id="PS51677">
    <property type="entry name" value="NODB"/>
    <property type="match status" value="1"/>
</dbReference>
<keyword evidence="2" id="KW-1003">Cell membrane</keyword>
<evidence type="ECO:0000256" key="1">
    <source>
        <dbReference type="ARBA" id="ARBA00004609"/>
    </source>
</evidence>
<proteinExistence type="predicted"/>
<evidence type="ECO:0000313" key="9">
    <source>
        <dbReference type="EMBL" id="KAI9638152.1"/>
    </source>
</evidence>
<comment type="subcellular location">
    <subcellularLocation>
        <location evidence="1">Cell membrane</location>
        <topology evidence="1">Lipid-anchor</topology>
        <topology evidence="1">GPI-anchor</topology>
    </subcellularLocation>
</comment>
<name>A0AA38HDV6_9TREE</name>
<evidence type="ECO:0000256" key="4">
    <source>
        <dbReference type="ARBA" id="ARBA00023136"/>
    </source>
</evidence>
<dbReference type="InterPro" id="IPR011330">
    <property type="entry name" value="Glyco_hydro/deAcase_b/a-brl"/>
</dbReference>
<evidence type="ECO:0000256" key="2">
    <source>
        <dbReference type="ARBA" id="ARBA00022475"/>
    </source>
</evidence>
<keyword evidence="10" id="KW-1185">Reference proteome</keyword>
<dbReference type="AlphaFoldDB" id="A0AA38HDV6"/>
<comment type="caution">
    <text evidence="9">The sequence shown here is derived from an EMBL/GenBank/DDBJ whole genome shotgun (WGS) entry which is preliminary data.</text>
</comment>
<dbReference type="PANTHER" id="PTHR43123">
    <property type="entry name" value="POLYSACCHARIDE DEACETYLASE-RELATED"/>
    <property type="match status" value="1"/>
</dbReference>
<dbReference type="PANTHER" id="PTHR43123:SF1">
    <property type="entry name" value="POLYSACCHARIDE DEACETYLASE-RELATED"/>
    <property type="match status" value="1"/>
</dbReference>
<evidence type="ECO:0000313" key="10">
    <source>
        <dbReference type="Proteomes" id="UP001164286"/>
    </source>
</evidence>
<dbReference type="EMBL" id="JAKWFO010000003">
    <property type="protein sequence ID" value="KAI9638152.1"/>
    <property type="molecule type" value="Genomic_DNA"/>
</dbReference>
<dbReference type="GO" id="GO:0005975">
    <property type="term" value="P:carbohydrate metabolic process"/>
    <property type="evidence" value="ECO:0007669"/>
    <property type="project" value="InterPro"/>
</dbReference>
<sequence>MTNDKYSESWLEREFIGYGYDMINPQWPGGAKICVSFIVQFNTGAEANVMEGDELSCSDFLEIPKNKPQPRRMEASENMYEFGGKEGVPRLLNTFKKYNIPVTWNVYTRALEKSPYWIKPIQESGAEISLGGHLYRNHFDTPPAEEDKLINTSIDKLQELTGDKSLPKGWFTDRRSNMTVKLYSTAHKERSLPLLYSSDSCSDDIPYWVPSPAQNGGLLMIPFSYDCSDLRFNARGSGWASPKDYWIHLVQTFDCLFEEGQEGEPKMMTVLLHPHIIGRAGRTRWFEEFLKYITQHEGVWIATREQIAEHWTKTHPYDSKKAFGQTKVPECGKISIPS</sequence>
<feature type="domain" description="NodB homology" evidence="8">
    <location>
        <begin position="74"/>
        <end position="302"/>
    </location>
</feature>
<dbReference type="RefSeq" id="XP_052947929.1">
    <property type="nucleotide sequence ID" value="XM_053086530.1"/>
</dbReference>
<dbReference type="InterPro" id="IPR002509">
    <property type="entry name" value="NODB_dom"/>
</dbReference>
<keyword evidence="3" id="KW-0336">GPI-anchor</keyword>
<dbReference type="GO" id="GO:0098552">
    <property type="term" value="C:side of membrane"/>
    <property type="evidence" value="ECO:0007669"/>
    <property type="project" value="UniProtKB-KW"/>
</dbReference>
<dbReference type="SUPFAM" id="SSF88713">
    <property type="entry name" value="Glycoside hydrolase/deacetylase"/>
    <property type="match status" value="1"/>
</dbReference>
<keyword evidence="6" id="KW-0449">Lipoprotein</keyword>
<dbReference type="Proteomes" id="UP001164286">
    <property type="component" value="Unassembled WGS sequence"/>
</dbReference>
<keyword evidence="5" id="KW-0325">Glycoprotein</keyword>
<gene>
    <name evidence="9" type="ORF">MKK02DRAFT_22166</name>
</gene>
<keyword evidence="4" id="KW-0472">Membrane</keyword>
<evidence type="ECO:0000256" key="3">
    <source>
        <dbReference type="ARBA" id="ARBA00022622"/>
    </source>
</evidence>
<evidence type="ECO:0000256" key="7">
    <source>
        <dbReference type="ARBA" id="ARBA00023316"/>
    </source>
</evidence>
<organism evidence="9 10">
    <name type="scientific">Dioszegia hungarica</name>
    <dbReference type="NCBI Taxonomy" id="4972"/>
    <lineage>
        <taxon>Eukaryota</taxon>
        <taxon>Fungi</taxon>
        <taxon>Dikarya</taxon>
        <taxon>Basidiomycota</taxon>
        <taxon>Agaricomycotina</taxon>
        <taxon>Tremellomycetes</taxon>
        <taxon>Tremellales</taxon>
        <taxon>Bulleribasidiaceae</taxon>
        <taxon>Dioszegia</taxon>
    </lineage>
</organism>
<dbReference type="GeneID" id="77725731"/>
<reference evidence="9" key="1">
    <citation type="journal article" date="2022" name="G3 (Bethesda)">
        <title>High quality genome of the basidiomycete yeast Dioszegia hungarica PDD-24b-2 isolated from cloud water.</title>
        <authorList>
            <person name="Jarrige D."/>
            <person name="Haridas S."/>
            <person name="Bleykasten-Grosshans C."/>
            <person name="Joly M."/>
            <person name="Nadalig T."/>
            <person name="Sancelme M."/>
            <person name="Vuilleumier S."/>
            <person name="Grigoriev I.V."/>
            <person name="Amato P."/>
            <person name="Bringel F."/>
        </authorList>
    </citation>
    <scope>NUCLEOTIDE SEQUENCE</scope>
    <source>
        <strain evidence="9">PDD-24b-2</strain>
    </source>
</reference>
<dbReference type="Pfam" id="PF01522">
    <property type="entry name" value="Polysacc_deac_1"/>
    <property type="match status" value="1"/>
</dbReference>
<dbReference type="GO" id="GO:0071555">
    <property type="term" value="P:cell wall organization"/>
    <property type="evidence" value="ECO:0007669"/>
    <property type="project" value="UniProtKB-KW"/>
</dbReference>
<dbReference type="GO" id="GO:0005886">
    <property type="term" value="C:plasma membrane"/>
    <property type="evidence" value="ECO:0007669"/>
    <property type="project" value="UniProtKB-SubCell"/>
</dbReference>
<protein>
    <recommendedName>
        <fullName evidence="8">NodB homology domain-containing protein</fullName>
    </recommendedName>
</protein>
<accession>A0AA38HDV6</accession>
<dbReference type="Gene3D" id="3.20.20.370">
    <property type="entry name" value="Glycoside hydrolase/deacetylase"/>
    <property type="match status" value="1"/>
</dbReference>
<evidence type="ECO:0000256" key="6">
    <source>
        <dbReference type="ARBA" id="ARBA00023288"/>
    </source>
</evidence>
<dbReference type="GO" id="GO:0016810">
    <property type="term" value="F:hydrolase activity, acting on carbon-nitrogen (but not peptide) bonds"/>
    <property type="evidence" value="ECO:0007669"/>
    <property type="project" value="InterPro"/>
</dbReference>
<evidence type="ECO:0000259" key="8">
    <source>
        <dbReference type="PROSITE" id="PS51677"/>
    </source>
</evidence>
<evidence type="ECO:0000256" key="5">
    <source>
        <dbReference type="ARBA" id="ARBA00023180"/>
    </source>
</evidence>
<keyword evidence="7" id="KW-0961">Cell wall biogenesis/degradation</keyword>